<evidence type="ECO:0000259" key="3">
    <source>
        <dbReference type="Pfam" id="PF05970"/>
    </source>
</evidence>
<dbReference type="InterPro" id="IPR051055">
    <property type="entry name" value="PIF1_helicase"/>
</dbReference>
<dbReference type="GO" id="GO:0006310">
    <property type="term" value="P:DNA recombination"/>
    <property type="evidence" value="ECO:0007669"/>
    <property type="project" value="UniProtKB-KW"/>
</dbReference>
<protein>
    <recommendedName>
        <fullName evidence="1">ATP-dependent DNA helicase</fullName>
        <ecNumber evidence="1">5.6.2.3</ecNumber>
    </recommendedName>
</protein>
<dbReference type="InterPro" id="IPR010285">
    <property type="entry name" value="DNA_helicase_pif1-like_DEAD"/>
</dbReference>
<keyword evidence="1" id="KW-0378">Hydrolase</keyword>
<feature type="domain" description="DNA helicase Pif1-like DEAD-box helicase" evidence="3">
    <location>
        <begin position="260"/>
        <end position="466"/>
    </location>
</feature>
<sequence>MVPDTGLERVSGGEFCNMLFIAFRSGTRRFVVAADSAIDVARLLVAWAELGRDAAVLSSFADRGEALSWLSLSALDLPTWVNLTCAVDPDDDVIFLDDGDGPAPVFALLCGAGGQVVSEANTAEVPRLVNTLKALNGERAIARMLPTMLDAETWLLAPRVPQWVVAPPPTAAPESTAPPDRSRDAADPSDDDVVFVSGGDGTESISSGGSFSEAARALPPPPPRGGPSSSSSALPSFDGPSKKRRLAQPVPFDMARLASSIVRRKKNLFVTGGGGVGKTHLLHHCASRFRDDHEGRREGLHVVAPTGVAAAVAGGVTLHAYLRQPVGCFDETLSEEEDAERLYSSMDEQTQRRLALTSLVLLDEVSMVSSRMYTLLCYCIDKAHEEAQSDVPWRIVAFGDFHQLPPVKRGDMDEDNFDTRGVYAFKSAHWMKQFSNEQLELKYVWRQEDRVFIKMLSDLRVGDVSDDLAAFLEQRYNVYTSRVTAGRLTDLDVTHIFPHRVKVALHNKQCLTTMELLHGTTRSVYHATDYPIGVSMTNKNVTKQLDQALMAPAVLELCVGARVASCAKLTKGVKPAKVTEIPNGTIGFVAGFSKSSTGGSSSTSPAAPVVRFETVEGPVTLCVTACDMNLQAVARDGPYASRFQIPLVLAWAVTVHRCQGLTMDAAVMDLAACFVCGMVYVALSRVRTMDGVHILSFNRDRVRADPHVVSFYEDQVDVQYSFLDCVFVEHPMRARV</sequence>
<dbReference type="Gene3D" id="3.40.50.300">
    <property type="entry name" value="P-loop containing nucleotide triphosphate hydrolases"/>
    <property type="match status" value="1"/>
</dbReference>
<keyword evidence="1" id="KW-0227">DNA damage</keyword>
<keyword evidence="1" id="KW-0547">Nucleotide-binding</keyword>
<organism evidence="4 5">
    <name type="scientific">Porphyra umbilicalis</name>
    <name type="common">Purple laver</name>
    <name type="synonym">Red alga</name>
    <dbReference type="NCBI Taxonomy" id="2786"/>
    <lineage>
        <taxon>Eukaryota</taxon>
        <taxon>Rhodophyta</taxon>
        <taxon>Bangiophyceae</taxon>
        <taxon>Bangiales</taxon>
        <taxon>Bangiaceae</taxon>
        <taxon>Porphyra</taxon>
    </lineage>
</organism>
<dbReference type="EMBL" id="KV918932">
    <property type="protein sequence ID" value="OSX74735.1"/>
    <property type="molecule type" value="Genomic_DNA"/>
</dbReference>
<name>A0A1X6P1U3_PORUM</name>
<comment type="cofactor">
    <cofactor evidence="1">
        <name>Mg(2+)</name>
        <dbReference type="ChEBI" id="CHEBI:18420"/>
    </cofactor>
</comment>
<dbReference type="InterPro" id="IPR027417">
    <property type="entry name" value="P-loop_NTPase"/>
</dbReference>
<dbReference type="Pfam" id="PF05970">
    <property type="entry name" value="PIF1"/>
    <property type="match status" value="1"/>
</dbReference>
<dbReference type="AlphaFoldDB" id="A0A1X6P1U3"/>
<dbReference type="Proteomes" id="UP000218209">
    <property type="component" value="Unassembled WGS sequence"/>
</dbReference>
<keyword evidence="1" id="KW-0233">DNA recombination</keyword>
<dbReference type="GO" id="GO:0000723">
    <property type="term" value="P:telomere maintenance"/>
    <property type="evidence" value="ECO:0007669"/>
    <property type="project" value="InterPro"/>
</dbReference>
<dbReference type="GO" id="GO:0005524">
    <property type="term" value="F:ATP binding"/>
    <property type="evidence" value="ECO:0007669"/>
    <property type="project" value="UniProtKB-KW"/>
</dbReference>
<dbReference type="GO" id="GO:0043139">
    <property type="term" value="F:5'-3' DNA helicase activity"/>
    <property type="evidence" value="ECO:0007669"/>
    <property type="project" value="UniProtKB-EC"/>
</dbReference>
<dbReference type="PANTHER" id="PTHR47642">
    <property type="entry name" value="ATP-DEPENDENT DNA HELICASE"/>
    <property type="match status" value="1"/>
</dbReference>
<dbReference type="PANTHER" id="PTHR47642:SF5">
    <property type="entry name" value="ATP-DEPENDENT DNA HELICASE"/>
    <property type="match status" value="1"/>
</dbReference>
<dbReference type="GO" id="GO:0016887">
    <property type="term" value="F:ATP hydrolysis activity"/>
    <property type="evidence" value="ECO:0007669"/>
    <property type="project" value="RHEA"/>
</dbReference>
<keyword evidence="1" id="KW-0234">DNA repair</keyword>
<feature type="region of interest" description="Disordered" evidence="2">
    <location>
        <begin position="166"/>
        <end position="250"/>
    </location>
</feature>
<dbReference type="OrthoDB" id="508102at2759"/>
<dbReference type="EC" id="5.6.2.3" evidence="1"/>
<dbReference type="CDD" id="cd18809">
    <property type="entry name" value="SF1_C_RecD"/>
    <property type="match status" value="1"/>
</dbReference>
<accession>A0A1X6P1U3</accession>
<dbReference type="GO" id="GO:0006281">
    <property type="term" value="P:DNA repair"/>
    <property type="evidence" value="ECO:0007669"/>
    <property type="project" value="UniProtKB-KW"/>
</dbReference>
<gene>
    <name evidence="4" type="ORF">BU14_0269s0015</name>
</gene>
<feature type="compositionally biased region" description="Low complexity" evidence="2">
    <location>
        <begin position="226"/>
        <end position="236"/>
    </location>
</feature>
<evidence type="ECO:0000256" key="1">
    <source>
        <dbReference type="RuleBase" id="RU363044"/>
    </source>
</evidence>
<proteinExistence type="inferred from homology"/>
<evidence type="ECO:0000313" key="5">
    <source>
        <dbReference type="Proteomes" id="UP000218209"/>
    </source>
</evidence>
<evidence type="ECO:0000313" key="4">
    <source>
        <dbReference type="EMBL" id="OSX74735.1"/>
    </source>
</evidence>
<keyword evidence="1" id="KW-0067">ATP-binding</keyword>
<comment type="catalytic activity">
    <reaction evidence="1">
        <text>ATP + H2O = ADP + phosphate + H(+)</text>
        <dbReference type="Rhea" id="RHEA:13065"/>
        <dbReference type="ChEBI" id="CHEBI:15377"/>
        <dbReference type="ChEBI" id="CHEBI:15378"/>
        <dbReference type="ChEBI" id="CHEBI:30616"/>
        <dbReference type="ChEBI" id="CHEBI:43474"/>
        <dbReference type="ChEBI" id="CHEBI:456216"/>
        <dbReference type="EC" id="5.6.2.3"/>
    </reaction>
</comment>
<reference evidence="4 5" key="1">
    <citation type="submission" date="2017-03" db="EMBL/GenBank/DDBJ databases">
        <title>WGS assembly of Porphyra umbilicalis.</title>
        <authorList>
            <person name="Brawley S.H."/>
            <person name="Blouin N.A."/>
            <person name="Ficko-Blean E."/>
            <person name="Wheeler G.L."/>
            <person name="Lohr M."/>
            <person name="Goodson H.V."/>
            <person name="Jenkins J.W."/>
            <person name="Blaby-Haas C.E."/>
            <person name="Helliwell K.E."/>
            <person name="Chan C."/>
            <person name="Marriage T."/>
            <person name="Bhattacharya D."/>
            <person name="Klein A.S."/>
            <person name="Badis Y."/>
            <person name="Brodie J."/>
            <person name="Cao Y."/>
            <person name="Collen J."/>
            <person name="Dittami S.M."/>
            <person name="Gachon C.M."/>
            <person name="Green B.R."/>
            <person name="Karpowicz S."/>
            <person name="Kim J.W."/>
            <person name="Kudahl U."/>
            <person name="Lin S."/>
            <person name="Michel G."/>
            <person name="Mittag M."/>
            <person name="Olson B.J."/>
            <person name="Pangilinan J."/>
            <person name="Peng Y."/>
            <person name="Qiu H."/>
            <person name="Shu S."/>
            <person name="Singer J.T."/>
            <person name="Smith A.G."/>
            <person name="Sprecher B.N."/>
            <person name="Wagner V."/>
            <person name="Wang W."/>
            <person name="Wang Z.-Y."/>
            <person name="Yan J."/>
            <person name="Yarish C."/>
            <person name="Zoeuner-Riek S."/>
            <person name="Zhuang Y."/>
            <person name="Zou Y."/>
            <person name="Lindquist E.A."/>
            <person name="Grimwood J."/>
            <person name="Barry K."/>
            <person name="Rokhsar D.S."/>
            <person name="Schmutz J."/>
            <person name="Stiller J.W."/>
            <person name="Grossman A.R."/>
            <person name="Prochnik S.E."/>
        </authorList>
    </citation>
    <scope>NUCLEOTIDE SEQUENCE [LARGE SCALE GENOMIC DNA]</scope>
    <source>
        <strain evidence="4">4086291</strain>
    </source>
</reference>
<keyword evidence="5" id="KW-1185">Reference proteome</keyword>
<dbReference type="SUPFAM" id="SSF52540">
    <property type="entry name" value="P-loop containing nucleoside triphosphate hydrolases"/>
    <property type="match status" value="2"/>
</dbReference>
<keyword evidence="1" id="KW-0347">Helicase</keyword>
<comment type="similarity">
    <text evidence="1">Belongs to the helicase family.</text>
</comment>
<evidence type="ECO:0000256" key="2">
    <source>
        <dbReference type="SAM" id="MobiDB-lite"/>
    </source>
</evidence>